<dbReference type="CDD" id="cd00190">
    <property type="entry name" value="Tryp_SPc"/>
    <property type="match status" value="1"/>
</dbReference>
<dbReference type="InterPro" id="IPR001254">
    <property type="entry name" value="Trypsin_dom"/>
</dbReference>
<accession>A0A1W0WIL9</accession>
<feature type="chain" id="PRO_5013388855" evidence="7">
    <location>
        <begin position="20"/>
        <end position="456"/>
    </location>
</feature>
<comment type="caution">
    <text evidence="9">The sequence shown here is derived from an EMBL/GenBank/DDBJ whole genome shotgun (WGS) entry which is preliminary data.</text>
</comment>
<comment type="similarity">
    <text evidence="1">Belongs to the peptidase S1 family.</text>
</comment>
<dbReference type="InterPro" id="IPR050430">
    <property type="entry name" value="Peptidase_S1"/>
</dbReference>
<evidence type="ECO:0000256" key="3">
    <source>
        <dbReference type="ARBA" id="ARBA00022801"/>
    </source>
</evidence>
<reference evidence="10" key="1">
    <citation type="submission" date="2017-01" db="EMBL/GenBank/DDBJ databases">
        <title>Comparative genomics of anhydrobiosis in the tardigrade Hypsibius dujardini.</title>
        <authorList>
            <person name="Yoshida Y."/>
            <person name="Koutsovoulos G."/>
            <person name="Laetsch D."/>
            <person name="Stevens L."/>
            <person name="Kumar S."/>
            <person name="Horikawa D."/>
            <person name="Ishino K."/>
            <person name="Komine S."/>
            <person name="Tomita M."/>
            <person name="Blaxter M."/>
            <person name="Arakawa K."/>
        </authorList>
    </citation>
    <scope>NUCLEOTIDE SEQUENCE [LARGE SCALE GENOMIC DNA]</scope>
    <source>
        <strain evidence="10">Z151</strain>
    </source>
</reference>
<gene>
    <name evidence="9" type="ORF">BV898_10820</name>
</gene>
<dbReference type="Pfam" id="PF00089">
    <property type="entry name" value="Trypsin"/>
    <property type="match status" value="2"/>
</dbReference>
<evidence type="ECO:0000256" key="6">
    <source>
        <dbReference type="RuleBase" id="RU363034"/>
    </source>
</evidence>
<keyword evidence="10" id="KW-1185">Reference proteome</keyword>
<keyword evidence="4 6" id="KW-0720">Serine protease</keyword>
<dbReference type="InterPro" id="IPR001314">
    <property type="entry name" value="Peptidase_S1A"/>
</dbReference>
<feature type="domain" description="Peptidase S1" evidence="8">
    <location>
        <begin position="37"/>
        <end position="286"/>
    </location>
</feature>
<evidence type="ECO:0000313" key="10">
    <source>
        <dbReference type="Proteomes" id="UP000192578"/>
    </source>
</evidence>
<name>A0A1W0WIL9_HYPEX</name>
<dbReference type="SMART" id="SM00020">
    <property type="entry name" value="Tryp_SPc"/>
    <property type="match status" value="1"/>
</dbReference>
<dbReference type="PROSITE" id="PS00135">
    <property type="entry name" value="TRYPSIN_SER"/>
    <property type="match status" value="1"/>
</dbReference>
<dbReference type="Proteomes" id="UP000192578">
    <property type="component" value="Unassembled WGS sequence"/>
</dbReference>
<dbReference type="FunFam" id="2.40.10.10:FF:000068">
    <property type="entry name" value="transmembrane protease serine 2"/>
    <property type="match status" value="1"/>
</dbReference>
<evidence type="ECO:0000256" key="5">
    <source>
        <dbReference type="ARBA" id="ARBA00023157"/>
    </source>
</evidence>
<dbReference type="InterPro" id="IPR043504">
    <property type="entry name" value="Peptidase_S1_PA_chymotrypsin"/>
</dbReference>
<dbReference type="GO" id="GO:0006508">
    <property type="term" value="P:proteolysis"/>
    <property type="evidence" value="ECO:0007669"/>
    <property type="project" value="UniProtKB-KW"/>
</dbReference>
<evidence type="ECO:0000256" key="1">
    <source>
        <dbReference type="ARBA" id="ARBA00007664"/>
    </source>
</evidence>
<dbReference type="PANTHER" id="PTHR24276">
    <property type="entry name" value="POLYSERASE-RELATED"/>
    <property type="match status" value="1"/>
</dbReference>
<dbReference type="InterPro" id="IPR033116">
    <property type="entry name" value="TRYPSIN_SER"/>
</dbReference>
<evidence type="ECO:0000256" key="7">
    <source>
        <dbReference type="SAM" id="SignalP"/>
    </source>
</evidence>
<keyword evidence="7" id="KW-0732">Signal</keyword>
<dbReference type="PRINTS" id="PR00722">
    <property type="entry name" value="CHYMOTRYPSIN"/>
</dbReference>
<dbReference type="OrthoDB" id="6380398at2759"/>
<dbReference type="SUPFAM" id="SSF50494">
    <property type="entry name" value="Trypsin-like serine proteases"/>
    <property type="match status" value="2"/>
</dbReference>
<dbReference type="AlphaFoldDB" id="A0A1W0WIL9"/>
<dbReference type="PANTHER" id="PTHR24276:SF98">
    <property type="entry name" value="FI18310P1-RELATED"/>
    <property type="match status" value="1"/>
</dbReference>
<keyword evidence="2 6" id="KW-0645">Protease</keyword>
<dbReference type="PROSITE" id="PS50240">
    <property type="entry name" value="TRYPSIN_DOM"/>
    <property type="match status" value="1"/>
</dbReference>
<feature type="signal peptide" evidence="7">
    <location>
        <begin position="1"/>
        <end position="19"/>
    </location>
</feature>
<evidence type="ECO:0000259" key="8">
    <source>
        <dbReference type="PROSITE" id="PS50240"/>
    </source>
</evidence>
<evidence type="ECO:0000256" key="4">
    <source>
        <dbReference type="ARBA" id="ARBA00022825"/>
    </source>
</evidence>
<dbReference type="GO" id="GO:0004252">
    <property type="term" value="F:serine-type endopeptidase activity"/>
    <property type="evidence" value="ECO:0007669"/>
    <property type="project" value="InterPro"/>
</dbReference>
<dbReference type="Gene3D" id="2.40.10.10">
    <property type="entry name" value="Trypsin-like serine proteases"/>
    <property type="match status" value="2"/>
</dbReference>
<evidence type="ECO:0000256" key="2">
    <source>
        <dbReference type="ARBA" id="ARBA00022670"/>
    </source>
</evidence>
<keyword evidence="3 6" id="KW-0378">Hydrolase</keyword>
<evidence type="ECO:0000313" key="9">
    <source>
        <dbReference type="EMBL" id="OQV15061.1"/>
    </source>
</evidence>
<keyword evidence="5" id="KW-1015">Disulfide bond</keyword>
<dbReference type="InterPro" id="IPR018114">
    <property type="entry name" value="TRYPSIN_HIS"/>
</dbReference>
<dbReference type="PROSITE" id="PS00134">
    <property type="entry name" value="TRYPSIN_HIS"/>
    <property type="match status" value="1"/>
</dbReference>
<proteinExistence type="inferred from homology"/>
<protein>
    <submittedName>
        <fullName evidence="9">Plasma kallikrein</fullName>
    </submittedName>
</protein>
<dbReference type="InterPro" id="IPR009003">
    <property type="entry name" value="Peptidase_S1_PA"/>
</dbReference>
<organism evidence="9 10">
    <name type="scientific">Hypsibius exemplaris</name>
    <name type="common">Freshwater tardigrade</name>
    <dbReference type="NCBI Taxonomy" id="2072580"/>
    <lineage>
        <taxon>Eukaryota</taxon>
        <taxon>Metazoa</taxon>
        <taxon>Ecdysozoa</taxon>
        <taxon>Tardigrada</taxon>
        <taxon>Eutardigrada</taxon>
        <taxon>Parachela</taxon>
        <taxon>Hypsibioidea</taxon>
        <taxon>Hypsibiidae</taxon>
        <taxon>Hypsibius</taxon>
    </lineage>
</organism>
<dbReference type="EMBL" id="MTYJ01000095">
    <property type="protein sequence ID" value="OQV15061.1"/>
    <property type="molecule type" value="Genomic_DNA"/>
</dbReference>
<sequence>MMFGNGRTVLCILAFGVIARVDRQLVTAAPAPPPEAIHEGTDAIEDRFKFIVSLQRDGVHFCAGTLIYDTAVLSAAHCFYEPRSNVPIPESDIIVYVGLHNLNTYSKEQKIMIKSVKLHPDFRPRKLNANLDHDIAVIHLRTSIQTLSDRVKLLVAKARLPSRFREPLTQVRALGWGYSNASKTVSPVLQTAFLTVISDRDCQARYGTNYNVSPRVLCTDSTISDICQGDSGGPLTVSKELESGLHLNVVVGIVSMSSPGCRSNGSASIYTRVSEYVDTFIKPELRLADESRPAPTTTTTETTTIRRTSVVSIHNNDEHICSGTLITKELVLTAASCFFDQAWGRIPQGELKVAIGVDALKYLHGEQSTTVKGIKLHPSFVPRTIADRTGDLAILEMDQSVDAFPESVKRTVEIASRPQGFDVLNEATASLHFLEWKFGGNAEEEEFRQSFPIPHL</sequence>